<sequence length="61" mass="6916">MPTVIENIKFYTVTETADALHLTPQTVRSYVRDGKLKGKRIGRPILITEKAIKDFLGVENE</sequence>
<evidence type="ECO:0000259" key="1">
    <source>
        <dbReference type="Pfam" id="PF12728"/>
    </source>
</evidence>
<dbReference type="RefSeq" id="WP_089318565.1">
    <property type="nucleotide sequence ID" value="NZ_FZOQ01000005.1"/>
</dbReference>
<dbReference type="Proteomes" id="UP000198432">
    <property type="component" value="Unassembled WGS sequence"/>
</dbReference>
<dbReference type="GO" id="GO:0003677">
    <property type="term" value="F:DNA binding"/>
    <property type="evidence" value="ECO:0007669"/>
    <property type="project" value="InterPro"/>
</dbReference>
<keyword evidence="3" id="KW-1185">Reference proteome</keyword>
<feature type="domain" description="Helix-turn-helix" evidence="1">
    <location>
        <begin position="10"/>
        <end position="56"/>
    </location>
</feature>
<proteinExistence type="predicted"/>
<name>A0A239DW37_9BACT</name>
<dbReference type="OrthoDB" id="964410at2"/>
<dbReference type="SUPFAM" id="SSF46955">
    <property type="entry name" value="Putative DNA-binding domain"/>
    <property type="match status" value="1"/>
</dbReference>
<organism evidence="2 3">
    <name type="scientific">Pontibacter ummariensis</name>
    <dbReference type="NCBI Taxonomy" id="1610492"/>
    <lineage>
        <taxon>Bacteria</taxon>
        <taxon>Pseudomonadati</taxon>
        <taxon>Bacteroidota</taxon>
        <taxon>Cytophagia</taxon>
        <taxon>Cytophagales</taxon>
        <taxon>Hymenobacteraceae</taxon>
        <taxon>Pontibacter</taxon>
    </lineage>
</organism>
<dbReference type="AlphaFoldDB" id="A0A239DW37"/>
<protein>
    <submittedName>
        <fullName evidence="2">DNA binding domain-containing protein, excisionase family</fullName>
    </submittedName>
</protein>
<evidence type="ECO:0000313" key="3">
    <source>
        <dbReference type="Proteomes" id="UP000198432"/>
    </source>
</evidence>
<dbReference type="InterPro" id="IPR009061">
    <property type="entry name" value="DNA-bd_dom_put_sf"/>
</dbReference>
<dbReference type="InterPro" id="IPR010093">
    <property type="entry name" value="SinI_DNA-bd"/>
</dbReference>
<dbReference type="EMBL" id="FZOQ01000005">
    <property type="protein sequence ID" value="SNS36311.1"/>
    <property type="molecule type" value="Genomic_DNA"/>
</dbReference>
<accession>A0A239DW37</accession>
<gene>
    <name evidence="2" type="ORF">SAMN06296052_105141</name>
</gene>
<dbReference type="Pfam" id="PF12728">
    <property type="entry name" value="HTH_17"/>
    <property type="match status" value="1"/>
</dbReference>
<dbReference type="NCBIfam" id="TIGR01764">
    <property type="entry name" value="excise"/>
    <property type="match status" value="1"/>
</dbReference>
<evidence type="ECO:0000313" key="2">
    <source>
        <dbReference type="EMBL" id="SNS36311.1"/>
    </source>
</evidence>
<dbReference type="InterPro" id="IPR041657">
    <property type="entry name" value="HTH_17"/>
</dbReference>
<reference evidence="3" key="1">
    <citation type="submission" date="2017-06" db="EMBL/GenBank/DDBJ databases">
        <authorList>
            <person name="Varghese N."/>
            <person name="Submissions S."/>
        </authorList>
    </citation>
    <scope>NUCLEOTIDE SEQUENCE [LARGE SCALE GENOMIC DNA]</scope>
    <source>
        <strain evidence="3">NKM1</strain>
    </source>
</reference>